<dbReference type="GO" id="GO:0045717">
    <property type="term" value="P:negative regulation of fatty acid biosynthetic process"/>
    <property type="evidence" value="ECO:0007669"/>
    <property type="project" value="UniProtKB-ARBA"/>
</dbReference>
<accession>A0A5J6Z7D9</accession>
<evidence type="ECO:0000259" key="12">
    <source>
        <dbReference type="PROSITE" id="PS51178"/>
    </source>
</evidence>
<dbReference type="CDD" id="cd14014">
    <property type="entry name" value="STKc_PknB_like"/>
    <property type="match status" value="1"/>
</dbReference>
<comment type="catalytic activity">
    <reaction evidence="8">
        <text>L-seryl-[protein] + ATP = O-phospho-L-seryl-[protein] + ADP + H(+)</text>
        <dbReference type="Rhea" id="RHEA:17989"/>
        <dbReference type="Rhea" id="RHEA-COMP:9863"/>
        <dbReference type="Rhea" id="RHEA-COMP:11604"/>
        <dbReference type="ChEBI" id="CHEBI:15378"/>
        <dbReference type="ChEBI" id="CHEBI:29999"/>
        <dbReference type="ChEBI" id="CHEBI:30616"/>
        <dbReference type="ChEBI" id="CHEBI:83421"/>
        <dbReference type="ChEBI" id="CHEBI:456216"/>
        <dbReference type="EC" id="2.7.11.1"/>
    </reaction>
</comment>
<name>A0A5J6Z7D9_9CORY</name>
<keyword evidence="14" id="KW-1185">Reference proteome</keyword>
<dbReference type="PANTHER" id="PTHR43289">
    <property type="entry name" value="MITOGEN-ACTIVATED PROTEIN KINASE KINASE KINASE 20-RELATED"/>
    <property type="match status" value="1"/>
</dbReference>
<protein>
    <recommendedName>
        <fullName evidence="1">non-specific serine/threonine protein kinase</fullName>
        <ecNumber evidence="1">2.7.11.1</ecNumber>
    </recommendedName>
</protein>
<dbReference type="GO" id="GO:0004674">
    <property type="term" value="F:protein serine/threonine kinase activity"/>
    <property type="evidence" value="ECO:0007669"/>
    <property type="project" value="UniProtKB-KW"/>
</dbReference>
<dbReference type="SUPFAM" id="SSF56112">
    <property type="entry name" value="Protein kinase-like (PK-like)"/>
    <property type="match status" value="1"/>
</dbReference>
<keyword evidence="5 13" id="KW-0418">Kinase</keyword>
<dbReference type="SMART" id="SM00740">
    <property type="entry name" value="PASTA"/>
    <property type="match status" value="5"/>
</dbReference>
<evidence type="ECO:0000256" key="8">
    <source>
        <dbReference type="ARBA" id="ARBA00048679"/>
    </source>
</evidence>
<dbReference type="GO" id="GO:0106310">
    <property type="term" value="F:protein serine kinase activity"/>
    <property type="evidence" value="ECO:0007669"/>
    <property type="project" value="RHEA"/>
</dbReference>
<dbReference type="RefSeq" id="WP_151902534.1">
    <property type="nucleotide sequence ID" value="NZ_CP045032.1"/>
</dbReference>
<dbReference type="SUPFAM" id="SSF54184">
    <property type="entry name" value="Penicillin-binding protein 2x (pbp-2x), c-terminal domain"/>
    <property type="match status" value="1"/>
</dbReference>
<dbReference type="InterPro" id="IPR000719">
    <property type="entry name" value="Prot_kinase_dom"/>
</dbReference>
<dbReference type="AlphaFoldDB" id="A0A5J6Z7D9"/>
<dbReference type="Pfam" id="PF00069">
    <property type="entry name" value="Pkinase"/>
    <property type="match status" value="1"/>
</dbReference>
<dbReference type="Gene3D" id="1.10.510.10">
    <property type="entry name" value="Transferase(Phosphotransferase) domain 1"/>
    <property type="match status" value="1"/>
</dbReference>
<feature type="region of interest" description="Disordered" evidence="9">
    <location>
        <begin position="344"/>
        <end position="410"/>
    </location>
</feature>
<evidence type="ECO:0000256" key="6">
    <source>
        <dbReference type="ARBA" id="ARBA00022840"/>
    </source>
</evidence>
<keyword evidence="6" id="KW-0067">ATP-binding</keyword>
<dbReference type="InterPro" id="IPR005543">
    <property type="entry name" value="PASTA_dom"/>
</dbReference>
<feature type="domain" description="PASTA" evidence="12">
    <location>
        <begin position="642"/>
        <end position="708"/>
    </location>
</feature>
<dbReference type="PROSITE" id="PS50011">
    <property type="entry name" value="PROTEIN_KINASE_DOM"/>
    <property type="match status" value="1"/>
</dbReference>
<evidence type="ECO:0000313" key="14">
    <source>
        <dbReference type="Proteomes" id="UP000326711"/>
    </source>
</evidence>
<dbReference type="PROSITE" id="PS00108">
    <property type="entry name" value="PROTEIN_KINASE_ST"/>
    <property type="match status" value="1"/>
</dbReference>
<dbReference type="Proteomes" id="UP000326711">
    <property type="component" value="Chromosome"/>
</dbReference>
<evidence type="ECO:0000256" key="5">
    <source>
        <dbReference type="ARBA" id="ARBA00022777"/>
    </source>
</evidence>
<dbReference type="PROSITE" id="PS51178">
    <property type="entry name" value="PASTA"/>
    <property type="match status" value="4"/>
</dbReference>
<keyword evidence="10" id="KW-0812">Transmembrane</keyword>
<feature type="domain" description="PASTA" evidence="12">
    <location>
        <begin position="440"/>
        <end position="506"/>
    </location>
</feature>
<dbReference type="FunFam" id="1.10.510.10:FF:000021">
    <property type="entry name" value="Serine/threonine protein kinase"/>
    <property type="match status" value="1"/>
</dbReference>
<feature type="domain" description="Protein kinase" evidence="11">
    <location>
        <begin position="14"/>
        <end position="275"/>
    </location>
</feature>
<evidence type="ECO:0000256" key="10">
    <source>
        <dbReference type="SAM" id="Phobius"/>
    </source>
</evidence>
<evidence type="ECO:0000256" key="1">
    <source>
        <dbReference type="ARBA" id="ARBA00012513"/>
    </source>
</evidence>
<dbReference type="PANTHER" id="PTHR43289:SF34">
    <property type="entry name" value="SERINE_THREONINE-PROTEIN KINASE YBDM-RELATED"/>
    <property type="match status" value="1"/>
</dbReference>
<dbReference type="GO" id="GO:0005524">
    <property type="term" value="F:ATP binding"/>
    <property type="evidence" value="ECO:0007669"/>
    <property type="project" value="UniProtKB-KW"/>
</dbReference>
<keyword evidence="10" id="KW-1133">Transmembrane helix</keyword>
<evidence type="ECO:0000313" key="13">
    <source>
        <dbReference type="EMBL" id="QFQ02132.1"/>
    </source>
</evidence>
<dbReference type="InterPro" id="IPR011009">
    <property type="entry name" value="Kinase-like_dom_sf"/>
</dbReference>
<sequence length="766" mass="81515">MSSLHPGDIVENRYRIGARIARGGMSTVYTAVDTRLDREVAVKVMDANLAGERTFRTRFEREARAVAKLNHPALVNVFDQGVDGDLVFLVMELVVGGSLRELLKERGPMPPHAALAVMEPVLKALSVAHATGMVHRDIKPDNVLISDTHQVKLADFGLVRAIASGASASAPTSADGTVIGTVGYLSPEQVRGESLDQRSDVYSAGILLYELITGTTPFREDTPVATAMTRLHRDVPAPSSVIGGVPPEIDELVATATARDPQKRYADGEEFHQAVAHTARILNLPLFNVPSPEDSAVRRALAGADFGERLSWDDDSMSTRAVDLEQAGENPTAEDPYHRPQMTAHTQLQTEQALPPGYERPPLNAHSPAAAYPTQSRRPAEPPSGPPMHHAAGGALVTSNGRDVDKPAMTNRSTGRTVLWVLVLIALVASVAIGGWWFTSGRYGEIPNVVGMDQATAQATVEEAGFTSGLEERYSDEDARQQVMGTDPPFGERAPRGSEVAVLVSLGKPTVPQPGPADDVATYSERLAERTLSSSIGEEVYSNDVPEGRIAETTPAIGTEVNTNTTITVHLSKGPRPVTVPKVEGQTQKRAERTLENAGLQIAEVVKEFSKDVEGGKAIGTRPGDGEEVPGGSEVTLVISSAIEVPDVTGMSENAARAALRDAGLNPVDGEGIADRSVDAGDVAEQSPEAGTLIDPAEDTNVTIQVSTTQRLPFLLGQTAVEAKRKLEDMGLEVIIDGPSDGRVYNTSPSAIAWVSKGDTVTLRTF</sequence>
<dbReference type="EMBL" id="CP045032">
    <property type="protein sequence ID" value="QFQ02132.1"/>
    <property type="molecule type" value="Genomic_DNA"/>
</dbReference>
<dbReference type="Gene3D" id="3.30.10.20">
    <property type="match status" value="5"/>
</dbReference>
<keyword evidence="10" id="KW-0472">Membrane</keyword>
<keyword evidence="2" id="KW-0723">Serine/threonine-protein kinase</keyword>
<dbReference type="FunFam" id="3.30.200.20:FF:000035">
    <property type="entry name" value="Serine/threonine protein kinase Stk1"/>
    <property type="match status" value="1"/>
</dbReference>
<reference evidence="14" key="1">
    <citation type="submission" date="2019-10" db="EMBL/GenBank/DDBJ databases">
        <title>Complete genome sequence of Corynebacterium urogenitalis DSM 108747, isolated from the genital tract of a cow.</title>
        <authorList>
            <person name="Ruckert C."/>
            <person name="Ballas P."/>
            <person name="Wagener K."/>
            <person name="Drillich M."/>
            <person name="Kaempfer P."/>
            <person name="Busse H.-J."/>
            <person name="Ehling-Schulz M."/>
        </authorList>
    </citation>
    <scope>NUCLEOTIDE SEQUENCE [LARGE SCALE GENOMIC DNA]</scope>
    <source>
        <strain evidence="14">LMM 1652</strain>
    </source>
</reference>
<keyword evidence="3 13" id="KW-0808">Transferase</keyword>
<evidence type="ECO:0000256" key="9">
    <source>
        <dbReference type="SAM" id="MobiDB-lite"/>
    </source>
</evidence>
<evidence type="ECO:0000259" key="11">
    <source>
        <dbReference type="PROSITE" id="PS50011"/>
    </source>
</evidence>
<dbReference type="OrthoDB" id="9762169at2"/>
<evidence type="ECO:0000256" key="7">
    <source>
        <dbReference type="ARBA" id="ARBA00047899"/>
    </source>
</evidence>
<feature type="domain" description="PASTA" evidence="12">
    <location>
        <begin position="574"/>
        <end position="641"/>
    </location>
</feature>
<feature type="domain" description="PASTA" evidence="12">
    <location>
        <begin position="511"/>
        <end position="573"/>
    </location>
</feature>
<dbReference type="CDD" id="cd06577">
    <property type="entry name" value="PASTA_pknB"/>
    <property type="match status" value="4"/>
</dbReference>
<gene>
    <name evidence="13" type="primary">pknL</name>
    <name evidence="13" type="ORF">CUROG_03765</name>
</gene>
<dbReference type="Gene3D" id="3.30.200.20">
    <property type="entry name" value="Phosphorylase Kinase, domain 1"/>
    <property type="match status" value="1"/>
</dbReference>
<proteinExistence type="predicted"/>
<dbReference type="EC" id="2.7.11.1" evidence="1"/>
<feature type="transmembrane region" description="Helical" evidence="10">
    <location>
        <begin position="418"/>
        <end position="438"/>
    </location>
</feature>
<comment type="catalytic activity">
    <reaction evidence="7">
        <text>L-threonyl-[protein] + ATP = O-phospho-L-threonyl-[protein] + ADP + H(+)</text>
        <dbReference type="Rhea" id="RHEA:46608"/>
        <dbReference type="Rhea" id="RHEA-COMP:11060"/>
        <dbReference type="Rhea" id="RHEA-COMP:11605"/>
        <dbReference type="ChEBI" id="CHEBI:15378"/>
        <dbReference type="ChEBI" id="CHEBI:30013"/>
        <dbReference type="ChEBI" id="CHEBI:30616"/>
        <dbReference type="ChEBI" id="CHEBI:61977"/>
        <dbReference type="ChEBI" id="CHEBI:456216"/>
        <dbReference type="EC" id="2.7.11.1"/>
    </reaction>
</comment>
<dbReference type="KEGG" id="cuo:CUROG_03765"/>
<dbReference type="Pfam" id="PF03793">
    <property type="entry name" value="PASTA"/>
    <property type="match status" value="5"/>
</dbReference>
<evidence type="ECO:0000256" key="3">
    <source>
        <dbReference type="ARBA" id="ARBA00022679"/>
    </source>
</evidence>
<evidence type="ECO:0000256" key="2">
    <source>
        <dbReference type="ARBA" id="ARBA00022527"/>
    </source>
</evidence>
<dbReference type="SMART" id="SM00220">
    <property type="entry name" value="S_TKc"/>
    <property type="match status" value="1"/>
</dbReference>
<dbReference type="InterPro" id="IPR008271">
    <property type="entry name" value="Ser/Thr_kinase_AS"/>
</dbReference>
<organism evidence="13 14">
    <name type="scientific">Corynebacterium urogenitale</name>
    <dbReference type="NCBI Taxonomy" id="2487892"/>
    <lineage>
        <taxon>Bacteria</taxon>
        <taxon>Bacillati</taxon>
        <taxon>Actinomycetota</taxon>
        <taxon>Actinomycetes</taxon>
        <taxon>Mycobacteriales</taxon>
        <taxon>Corynebacteriaceae</taxon>
        <taxon>Corynebacterium</taxon>
    </lineage>
</organism>
<keyword evidence="4" id="KW-0547">Nucleotide-binding</keyword>
<evidence type="ECO:0000256" key="4">
    <source>
        <dbReference type="ARBA" id="ARBA00022741"/>
    </source>
</evidence>